<protein>
    <recommendedName>
        <fullName evidence="1">F-box domain-containing protein</fullName>
    </recommendedName>
</protein>
<organism evidence="2 3">
    <name type="scientific">Blomia tropicalis</name>
    <name type="common">Mite</name>
    <dbReference type="NCBI Taxonomy" id="40697"/>
    <lineage>
        <taxon>Eukaryota</taxon>
        <taxon>Metazoa</taxon>
        <taxon>Ecdysozoa</taxon>
        <taxon>Arthropoda</taxon>
        <taxon>Chelicerata</taxon>
        <taxon>Arachnida</taxon>
        <taxon>Acari</taxon>
        <taxon>Acariformes</taxon>
        <taxon>Sarcoptiformes</taxon>
        <taxon>Astigmata</taxon>
        <taxon>Glycyphagoidea</taxon>
        <taxon>Echimyopodidae</taxon>
        <taxon>Blomia</taxon>
    </lineage>
</organism>
<accession>A0A9Q0MAZ1</accession>
<dbReference type="AlphaFoldDB" id="A0A9Q0MAZ1"/>
<evidence type="ECO:0000259" key="1">
    <source>
        <dbReference type="PROSITE" id="PS50181"/>
    </source>
</evidence>
<sequence length="395" mass="46515">MDFNVIPEPFLLEMFKYFSIDELFVLRSICHRINRLVMSSLKRIQTLRIFGRNNLYLYRNVKYLQCDRLDLFGASNEFDFIFCLNSDHFTNCDNPRLLKLFPNIKCLTIVNYHVNENNLGNLELLLSNWCSSLITLKLVGLNHGSYQWNRIANQLDRMINLRTLSIDVNLMMIKSLKIFPSLNEFCCRFEFSNIVKNGKKNNNALIGSNIKNYGLYVENYHSLNMLTQSEIIKLTRLSIRIGFLRQLKIIGAKFSSIRYLDLTFYDNESNVECFLLSLQKLPRLVELKLFLSPLHNYFMKINEKNIENLPKLNRIQMVELQFPIDPHRFHWIEAIFPCAKQLSLYINNCLFHDFAQLLCENQCDNCRLINSLIARCEDNIDSSFQIIIKDGCAYE</sequence>
<keyword evidence="3" id="KW-1185">Reference proteome</keyword>
<dbReference type="InterPro" id="IPR001810">
    <property type="entry name" value="F-box_dom"/>
</dbReference>
<dbReference type="PROSITE" id="PS50181">
    <property type="entry name" value="FBOX"/>
    <property type="match status" value="1"/>
</dbReference>
<feature type="domain" description="F-box" evidence="1">
    <location>
        <begin position="1"/>
        <end position="47"/>
    </location>
</feature>
<evidence type="ECO:0000313" key="2">
    <source>
        <dbReference type="EMBL" id="KAJ6221923.1"/>
    </source>
</evidence>
<evidence type="ECO:0000313" key="3">
    <source>
        <dbReference type="Proteomes" id="UP001142055"/>
    </source>
</evidence>
<proteinExistence type="predicted"/>
<dbReference type="Proteomes" id="UP001142055">
    <property type="component" value="Chromosome 1"/>
</dbReference>
<comment type="caution">
    <text evidence="2">The sequence shown here is derived from an EMBL/GenBank/DDBJ whole genome shotgun (WGS) entry which is preliminary data.</text>
</comment>
<name>A0A9Q0MAZ1_BLOTA</name>
<dbReference type="OrthoDB" id="10506157at2759"/>
<reference evidence="2" key="1">
    <citation type="submission" date="2022-12" db="EMBL/GenBank/DDBJ databases">
        <title>Genome assemblies of Blomia tropicalis.</title>
        <authorList>
            <person name="Cui Y."/>
        </authorList>
    </citation>
    <scope>NUCLEOTIDE SEQUENCE</scope>
    <source>
        <tissue evidence="2">Adult mites</tissue>
    </source>
</reference>
<gene>
    <name evidence="2" type="ORF">RDWZM_000468</name>
</gene>
<dbReference type="EMBL" id="JAPWDV010000001">
    <property type="protein sequence ID" value="KAJ6221923.1"/>
    <property type="molecule type" value="Genomic_DNA"/>
</dbReference>